<dbReference type="InterPro" id="IPR004165">
    <property type="entry name" value="CoA_trans_fam_I"/>
</dbReference>
<reference evidence="1" key="1">
    <citation type="journal article" date="2014" name="Genome Biol. Evol.">
        <title>Pangenome evidence for extensive interdomain horizontal transfer affecting lineage core and shell genes in uncultured planktonic thaumarchaeota and euryarchaeota.</title>
        <authorList>
            <person name="Deschamps P."/>
            <person name="Zivanovic Y."/>
            <person name="Moreira D."/>
            <person name="Rodriguez-Valera F."/>
            <person name="Lopez-Garcia P."/>
        </authorList>
    </citation>
    <scope>NUCLEOTIDE SEQUENCE</scope>
</reference>
<dbReference type="PANTHER" id="PTHR43293:SF3">
    <property type="entry name" value="CHOLESTEROL RING-CLEAVING HYDROLASE IPDB SUBUNIT"/>
    <property type="match status" value="1"/>
</dbReference>
<dbReference type="PANTHER" id="PTHR43293">
    <property type="entry name" value="ACETATE COA-TRANSFERASE YDIF"/>
    <property type="match status" value="1"/>
</dbReference>
<gene>
    <name evidence="1" type="primary">gctA</name>
</gene>
<dbReference type="Gene3D" id="3.30.30.40">
    <property type="match status" value="1"/>
</dbReference>
<name>A0A075H8Q3_9ARCH</name>
<organism evidence="1">
    <name type="scientific">uncultured marine thaumarchaeote KM3_55_F05</name>
    <dbReference type="NCBI Taxonomy" id="1456198"/>
    <lineage>
        <taxon>Archaea</taxon>
        <taxon>Nitrososphaerota</taxon>
        <taxon>environmental samples</taxon>
    </lineage>
</organism>
<dbReference type="Pfam" id="PF01144">
    <property type="entry name" value="CoA_trans"/>
    <property type="match status" value="1"/>
</dbReference>
<dbReference type="InterPro" id="IPR037171">
    <property type="entry name" value="NagB/RpiA_transferase-like"/>
</dbReference>
<dbReference type="SMART" id="SM00882">
    <property type="entry name" value="CoA_trans"/>
    <property type="match status" value="1"/>
</dbReference>
<keyword evidence="1" id="KW-0808">Transferase</keyword>
<proteinExistence type="predicted"/>
<dbReference type="SUPFAM" id="SSF100950">
    <property type="entry name" value="NagB/RpiA/CoA transferase-like"/>
    <property type="match status" value="1"/>
</dbReference>
<dbReference type="EC" id="2.8.3.12" evidence="1"/>
<sequence>MGKFLPLEKAVKNLVVDGATIAFAGSGGRASYSFAYELIRQHMQHLTFCSAGTGAVILDLLAGAGVVDRAEIAFTLTNSRNIRRMIEGHRSRRLAIEDYSNLAMSFRFMAAALDLPFMPIRSLRGSDIERRRGFVGDHKIKEVVSPFLSERVALVPPCSPDVVVMHAQEVDEDGNVRIVGPVGSDDWTLKAGKKVVITAEKLIDSKITRKDPNNSFFPGIRVDAVVIVPWGAHPSALPRFYRSDYEFLNELTQRSDSDRSFREWLDEWVYGIKSHASYVAKLGRTRLQTLKSGTSFKSG</sequence>
<protein>
    <submittedName>
        <fullName evidence="1">3-oxoadipate CoA-transferase alpha subunit (GctA)</fullName>
        <ecNumber evidence="1">2.8.3.12</ecNumber>
    </submittedName>
</protein>
<accession>A0A075H8Q3</accession>
<evidence type="ECO:0000313" key="1">
    <source>
        <dbReference type="EMBL" id="AIF12399.1"/>
    </source>
</evidence>
<dbReference type="GO" id="GO:0018730">
    <property type="term" value="F:glutaconate CoA-transferase activity"/>
    <property type="evidence" value="ECO:0007669"/>
    <property type="project" value="UniProtKB-EC"/>
</dbReference>
<dbReference type="AlphaFoldDB" id="A0A075H8Q3"/>
<dbReference type="Gene3D" id="3.40.1080.10">
    <property type="entry name" value="Glutaconate Coenzyme A-transferase"/>
    <property type="match status" value="1"/>
</dbReference>
<dbReference type="EMBL" id="KF900944">
    <property type="protein sequence ID" value="AIF12399.1"/>
    <property type="molecule type" value="Genomic_DNA"/>
</dbReference>